<dbReference type="GO" id="GO:0032259">
    <property type="term" value="P:methylation"/>
    <property type="evidence" value="ECO:0007669"/>
    <property type="project" value="UniProtKB-KW"/>
</dbReference>
<keyword evidence="5 11" id="KW-0028">Amino-acid biosynthesis</keyword>
<evidence type="ECO:0000256" key="5">
    <source>
        <dbReference type="ARBA" id="ARBA00022605"/>
    </source>
</evidence>
<dbReference type="PANTHER" id="PTHR30519">
    <property type="entry name" value="5-METHYLTETRAHYDROPTEROYLTRIGLUTAMATE--HOMOCYSTEINE METHYLTRANSFERASE"/>
    <property type="match status" value="1"/>
</dbReference>
<feature type="binding site" evidence="11">
    <location>
        <position position="660"/>
    </location>
    <ligand>
        <name>Zn(2+)</name>
        <dbReference type="ChEBI" id="CHEBI:29105"/>
        <note>catalytic</note>
    </ligand>
</feature>
<dbReference type="CDD" id="cd03312">
    <property type="entry name" value="CIMS_N_terminal_like"/>
    <property type="match status" value="1"/>
</dbReference>
<evidence type="ECO:0000256" key="2">
    <source>
        <dbReference type="ARBA" id="ARBA00004681"/>
    </source>
</evidence>
<dbReference type="InterPro" id="IPR006276">
    <property type="entry name" value="Cobalamin-indep_Met_synthase"/>
</dbReference>
<evidence type="ECO:0000256" key="13">
    <source>
        <dbReference type="PIRSR" id="PIRSR000382-2"/>
    </source>
</evidence>
<dbReference type="GO" id="GO:0008270">
    <property type="term" value="F:zinc ion binding"/>
    <property type="evidence" value="ECO:0007669"/>
    <property type="project" value="InterPro"/>
</dbReference>
<feature type="domain" description="Cobalamin-independent methionine synthase MetE C-terminal/archaeal" evidence="15">
    <location>
        <begin position="421"/>
        <end position="743"/>
    </location>
</feature>
<feature type="binding site" evidence="11">
    <location>
        <position position="638"/>
    </location>
    <ligand>
        <name>Zn(2+)</name>
        <dbReference type="ChEBI" id="CHEBI:29105"/>
        <note>catalytic</note>
    </ligand>
</feature>
<evidence type="ECO:0000313" key="17">
    <source>
        <dbReference type="EMBL" id="GLW66093.1"/>
    </source>
</evidence>
<dbReference type="PIRSF" id="PIRSF000382">
    <property type="entry name" value="MeTrfase_B12_ind"/>
    <property type="match status" value="1"/>
</dbReference>
<feature type="binding site" evidence="11 12">
    <location>
        <position position="556"/>
    </location>
    <ligand>
        <name>5-methyltetrahydropteroyltri-L-glutamate</name>
        <dbReference type="ChEBI" id="CHEBI:58207"/>
    </ligand>
</feature>
<feature type="binding site" evidence="13">
    <location>
        <position position="660"/>
    </location>
    <ligand>
        <name>Zn(2+)</name>
        <dbReference type="ChEBI" id="CHEBI:29105"/>
        <label>1</label>
        <note>catalytic</note>
    </ligand>
</feature>
<feature type="binding site" evidence="11">
    <location>
        <position position="108"/>
    </location>
    <ligand>
        <name>5-methyltetrahydropteroyltri-L-glutamate</name>
        <dbReference type="ChEBI" id="CHEBI:58207"/>
    </ligand>
</feature>
<comment type="cofactor">
    <cofactor evidence="11">
        <name>Zn(2+)</name>
        <dbReference type="ChEBI" id="CHEBI:29105"/>
    </cofactor>
    <text evidence="11">Binds 1 zinc ion per subunit.</text>
</comment>
<evidence type="ECO:0000256" key="12">
    <source>
        <dbReference type="PIRSR" id="PIRSR000382-1"/>
    </source>
</evidence>
<dbReference type="GO" id="GO:0009086">
    <property type="term" value="P:methionine biosynthetic process"/>
    <property type="evidence" value="ECO:0007669"/>
    <property type="project" value="UniProtKB-UniRule"/>
</dbReference>
<dbReference type="CDD" id="cd03311">
    <property type="entry name" value="CIMS_C_terminal_like"/>
    <property type="match status" value="1"/>
</dbReference>
<evidence type="ECO:0000259" key="15">
    <source>
        <dbReference type="Pfam" id="PF01717"/>
    </source>
</evidence>
<name>A0A9W6UXG6_9ACTN</name>
<keyword evidence="7 11" id="KW-0479">Metal-binding</keyword>
<evidence type="ECO:0000256" key="6">
    <source>
        <dbReference type="ARBA" id="ARBA00022679"/>
    </source>
</evidence>
<feature type="binding site" evidence="11">
    <location>
        <position position="479"/>
    </location>
    <ligand>
        <name>L-homocysteine</name>
        <dbReference type="ChEBI" id="CHEBI:58199"/>
    </ligand>
</feature>
<dbReference type="InterPro" id="IPR038071">
    <property type="entry name" value="UROD/MetE-like_sf"/>
</dbReference>
<dbReference type="InterPro" id="IPR002629">
    <property type="entry name" value="Met_Synth_C/arc"/>
</dbReference>
<comment type="cofactor">
    <cofactor evidence="13">
        <name>Zn(2+)</name>
        <dbReference type="ChEBI" id="CHEBI:29105"/>
    </cofactor>
    <text evidence="13">Binds 2 Zn(2+) ions per subunit.</text>
</comment>
<evidence type="ECO:0000256" key="7">
    <source>
        <dbReference type="ARBA" id="ARBA00022723"/>
    </source>
</evidence>
<dbReference type="EC" id="2.1.1.14" evidence="11"/>
<evidence type="ECO:0000256" key="1">
    <source>
        <dbReference type="ARBA" id="ARBA00002777"/>
    </source>
</evidence>
<feature type="domain" description="Cobalamin-independent methionine synthase MetE N-terminal" evidence="16">
    <location>
        <begin position="3"/>
        <end position="310"/>
    </location>
</feature>
<feature type="binding site" evidence="11">
    <location>
        <begin position="15"/>
        <end position="18"/>
    </location>
    <ligand>
        <name>5-methyltetrahydropteroyltri-L-glutamate</name>
        <dbReference type="ChEBI" id="CHEBI:58207"/>
    </ligand>
</feature>
<comment type="catalytic activity">
    <reaction evidence="11">
        <text>5-methyltetrahydropteroyltri-L-glutamate + L-homocysteine = tetrahydropteroyltri-L-glutamate + L-methionine</text>
        <dbReference type="Rhea" id="RHEA:21196"/>
        <dbReference type="ChEBI" id="CHEBI:57844"/>
        <dbReference type="ChEBI" id="CHEBI:58140"/>
        <dbReference type="ChEBI" id="CHEBI:58199"/>
        <dbReference type="ChEBI" id="CHEBI:58207"/>
        <dbReference type="EC" id="2.1.1.14"/>
    </reaction>
</comment>
<evidence type="ECO:0000313" key="18">
    <source>
        <dbReference type="Proteomes" id="UP001165124"/>
    </source>
</evidence>
<feature type="binding site" evidence="13">
    <location>
        <position position="636"/>
    </location>
    <ligand>
        <name>Zn(2+)</name>
        <dbReference type="ChEBI" id="CHEBI:29105"/>
        <label>1</label>
        <note>catalytic</note>
    </ligand>
</feature>
<dbReference type="GO" id="GO:0003871">
    <property type="term" value="F:5-methyltetrahydropteroyltriglutamate-homocysteine S-methyltransferase activity"/>
    <property type="evidence" value="ECO:0007669"/>
    <property type="project" value="UniProtKB-UniRule"/>
</dbReference>
<keyword evidence="18" id="KW-1185">Reference proteome</keyword>
<evidence type="ECO:0000256" key="4">
    <source>
        <dbReference type="ARBA" id="ARBA00022603"/>
    </source>
</evidence>
<comment type="function">
    <text evidence="1 11">Catalyzes the transfer of a methyl group from 5-methyltetrahydrofolate to homocysteine resulting in methionine formation.</text>
</comment>
<reference evidence="17" key="1">
    <citation type="submission" date="2023-02" db="EMBL/GenBank/DDBJ databases">
        <title>Actinomadura rubrobrunea NBRC 14622.</title>
        <authorList>
            <person name="Ichikawa N."/>
            <person name="Sato H."/>
            <person name="Tonouchi N."/>
        </authorList>
    </citation>
    <scope>NUCLEOTIDE SEQUENCE</scope>
    <source>
        <strain evidence="17">NBRC 14622</strain>
    </source>
</reference>
<feature type="binding site" evidence="11 12">
    <location>
        <begin position="426"/>
        <end position="428"/>
    </location>
    <ligand>
        <name>L-homocysteine</name>
        <dbReference type="ChEBI" id="CHEBI:58199"/>
    </ligand>
</feature>
<comment type="caution">
    <text evidence="17">The sequence shown here is derived from an EMBL/GenBank/DDBJ whole genome shotgun (WGS) entry which is preliminary data.</text>
</comment>
<dbReference type="NCBIfam" id="NF003556">
    <property type="entry name" value="PRK05222.1"/>
    <property type="match status" value="1"/>
</dbReference>
<feature type="binding site" evidence="11 12">
    <location>
        <position position="594"/>
    </location>
    <ligand>
        <name>L-methionine</name>
        <dbReference type="ChEBI" id="CHEBI:57844"/>
    </ligand>
</feature>
<feature type="binding site" evidence="12">
    <location>
        <position position="113"/>
    </location>
    <ligand>
        <name>5-methyltetrahydropteroyltri-L-glutamate</name>
        <dbReference type="ChEBI" id="CHEBI:58207"/>
    </ligand>
</feature>
<sequence>MTSTVLGYPRIGAQRELKRATEAYWAGRISETELLRTAGTLRREVWDTLRDAGVDLVPSNTFSLYDQVLDTTVMVDAVPARFRGLRGLDAYFAMARGAEGVPPLEMTKWFDTNYHYLVPEIGPRTRFRLADGARAKPILEYLEARELGIETRPVLVGPLTYLLLAKPEPGTATDPLDLLDPLVEVYAELLERLAGAGAQWVQLDEPALAADRSERELTALGRAYHRLGGLPSRPKILVATYFGEIGRALPVLAATRVEAIGLDFVAGPGNLQAVASIGGLPRRTVVAGVVDGRNVWRTDLSAALSTCAALLGLAGEVVASTSCSLMHVPLDLDAETGLDDGLRRRLAFARQKADEVVAIGRALTRGSEAIAARAAEDGPAAAPRADYRVRARLDALGDGTVRPDRAVRFAAQRRSLNLPPLATTTIGSFPQTERVRRARADHRAGRIDDAAYEQIMRAEIDKVIDLQERIGLDVLVHGEPERNDMVQYFAERLDGFAATRNGWVQSYGTRYVRPPILHGDVTRPGPMTVRWTTYAQSRTRKPVKGMLTGPVTMLAWSFVREDQPLAATARQVALALRDEIRDLEAAGIGVIQVDEPALRELLPLRRADRAAYLDWAVGAFRLATGGVADTTQIHTHMCYAEFGEVLGAIEALDADVTSVEAARSHMELVADLRDAGYAGGIGPGVYDIHSPRVPPVEEIEDLVRRALRVVPPGRLWVNPDCGLKTRGYAETEAALRTMVDAAHRVRASLNGM</sequence>
<dbReference type="EMBL" id="BSRZ01000012">
    <property type="protein sequence ID" value="GLW66093.1"/>
    <property type="molecule type" value="Genomic_DNA"/>
</dbReference>
<dbReference type="SUPFAM" id="SSF51726">
    <property type="entry name" value="UROD/MetE-like"/>
    <property type="match status" value="2"/>
</dbReference>
<feature type="binding site" evidence="13">
    <location>
        <position position="721"/>
    </location>
    <ligand>
        <name>Zn(2+)</name>
        <dbReference type="ChEBI" id="CHEBI:29105"/>
        <label>1</label>
        <note>catalytic</note>
    </ligand>
</feature>
<evidence type="ECO:0000256" key="9">
    <source>
        <dbReference type="ARBA" id="ARBA00022833"/>
    </source>
</evidence>
<keyword evidence="4 11" id="KW-0489">Methyltransferase</keyword>
<feature type="binding site" evidence="11">
    <location>
        <position position="721"/>
    </location>
    <ligand>
        <name>Zn(2+)</name>
        <dbReference type="ChEBI" id="CHEBI:29105"/>
        <note>catalytic</note>
    </ligand>
</feature>
<dbReference type="AlphaFoldDB" id="A0A9W6UXG6"/>
<feature type="binding site" evidence="13">
    <location>
        <position position="638"/>
    </location>
    <ligand>
        <name>Zn(2+)</name>
        <dbReference type="ChEBI" id="CHEBI:29105"/>
        <label>1</label>
        <note>catalytic</note>
    </ligand>
</feature>
<gene>
    <name evidence="11 17" type="primary">metE</name>
    <name evidence="17" type="ORF">Arub01_43370</name>
</gene>
<feature type="active site" description="Proton donor" evidence="11 14">
    <location>
        <position position="689"/>
    </location>
</feature>
<feature type="binding site" evidence="11 12">
    <location>
        <begin position="426"/>
        <end position="428"/>
    </location>
    <ligand>
        <name>L-methionine</name>
        <dbReference type="ChEBI" id="CHEBI:57844"/>
    </ligand>
</feature>
<feature type="binding site" evidence="11">
    <location>
        <position position="636"/>
    </location>
    <ligand>
        <name>Zn(2+)</name>
        <dbReference type="ChEBI" id="CHEBI:29105"/>
        <note>catalytic</note>
    </ligand>
</feature>
<organism evidence="17 18">
    <name type="scientific">Actinomadura rubrobrunea</name>
    <dbReference type="NCBI Taxonomy" id="115335"/>
    <lineage>
        <taxon>Bacteria</taxon>
        <taxon>Bacillati</taxon>
        <taxon>Actinomycetota</taxon>
        <taxon>Actinomycetes</taxon>
        <taxon>Streptosporangiales</taxon>
        <taxon>Thermomonosporaceae</taxon>
        <taxon>Actinomadura</taxon>
    </lineage>
</organism>
<protein>
    <recommendedName>
        <fullName evidence="11">5-methyltetrahydropteroyltriglutamate--homocysteine methyltransferase</fullName>
        <ecNumber evidence="11">2.1.1.14</ecNumber>
    </recommendedName>
    <alternativeName>
        <fullName evidence="11">Cobalamin-independent methionine synthase</fullName>
    </alternativeName>
    <alternativeName>
        <fullName evidence="11">Methionine synthase, vitamin-B12 independent isozyme</fullName>
    </alternativeName>
</protein>
<keyword evidence="10 11" id="KW-0486">Methionine biosynthesis</keyword>
<evidence type="ECO:0000256" key="11">
    <source>
        <dbReference type="HAMAP-Rule" id="MF_00172"/>
    </source>
</evidence>
<evidence type="ECO:0000259" key="16">
    <source>
        <dbReference type="Pfam" id="PF08267"/>
    </source>
</evidence>
<evidence type="ECO:0000256" key="3">
    <source>
        <dbReference type="ARBA" id="ARBA00009553"/>
    </source>
</evidence>
<keyword evidence="8 11" id="KW-0677">Repeat</keyword>
<comment type="pathway">
    <text evidence="2 11">Amino-acid biosynthesis; L-methionine biosynthesis via de novo pathway; L-methionine from L-homocysteine (MetE route): step 1/1.</text>
</comment>
<keyword evidence="9 11" id="KW-0862">Zinc</keyword>
<evidence type="ECO:0000256" key="10">
    <source>
        <dbReference type="ARBA" id="ARBA00023167"/>
    </source>
</evidence>
<comment type="similarity">
    <text evidence="3 11">Belongs to the vitamin-B12 independent methionine synthase family.</text>
</comment>
<evidence type="ECO:0000256" key="8">
    <source>
        <dbReference type="ARBA" id="ARBA00022737"/>
    </source>
</evidence>
<evidence type="ECO:0000256" key="14">
    <source>
        <dbReference type="PIRSR" id="PIRSR000382-3"/>
    </source>
</evidence>
<keyword evidence="6 11" id="KW-0808">Transferase</keyword>
<accession>A0A9W6UXG6</accession>
<feature type="binding site" evidence="11">
    <location>
        <position position="600"/>
    </location>
    <ligand>
        <name>5-methyltetrahydropteroyltri-L-glutamate</name>
        <dbReference type="ChEBI" id="CHEBI:58207"/>
    </ligand>
</feature>
<dbReference type="HAMAP" id="MF_00172">
    <property type="entry name" value="Meth_synth"/>
    <property type="match status" value="1"/>
</dbReference>
<comment type="caution">
    <text evidence="11">Lacks conserved residue(s) required for the propagation of feature annotation.</text>
</comment>
<dbReference type="Pfam" id="PF08267">
    <property type="entry name" value="Meth_synt_1"/>
    <property type="match status" value="1"/>
</dbReference>
<dbReference type="InterPro" id="IPR013215">
    <property type="entry name" value="Cbl-indep_Met_Synth_N"/>
</dbReference>
<dbReference type="RefSeq" id="WP_067909449.1">
    <property type="nucleotide sequence ID" value="NZ_BSRZ01000012.1"/>
</dbReference>
<feature type="binding site" evidence="11 12">
    <location>
        <position position="479"/>
    </location>
    <ligand>
        <name>L-methionine</name>
        <dbReference type="ChEBI" id="CHEBI:57844"/>
    </ligand>
</feature>
<dbReference type="NCBIfam" id="TIGR01371">
    <property type="entry name" value="met_syn_B12ind"/>
    <property type="match status" value="1"/>
</dbReference>
<feature type="binding site" evidence="11 12">
    <location>
        <position position="594"/>
    </location>
    <ligand>
        <name>L-homocysteine</name>
        <dbReference type="ChEBI" id="CHEBI:58199"/>
    </ligand>
</feature>
<dbReference type="Gene3D" id="3.20.20.210">
    <property type="match status" value="2"/>
</dbReference>
<dbReference type="Pfam" id="PF01717">
    <property type="entry name" value="Meth_synt_2"/>
    <property type="match status" value="1"/>
</dbReference>
<proteinExistence type="inferred from homology"/>
<feature type="binding site" evidence="12">
    <location>
        <position position="18"/>
    </location>
    <ligand>
        <name>5-methyltetrahydropteroyltri-L-glutamate</name>
        <dbReference type="ChEBI" id="CHEBI:58207"/>
    </ligand>
</feature>
<dbReference type="Proteomes" id="UP001165124">
    <property type="component" value="Unassembled WGS sequence"/>
</dbReference>